<sequence length="214" mass="25594">MTQTLIDSKYKEENLVDKLPQLTASTGYRKMTLVYETKTRKVTNKKKRKGDINKYQRYLKNRSVIFQDYAVSNKQYKEPDEYIKIAAQKAISENEQKTQEPTLYDKFMESGLIGCCSVEEDLSTTYKQVLSDSLESKYDQRIVNIQEKLKNYPDWDREEQIKRNQKALKKLKERHQKTLQIDDKEACHREEEFERFKQLMDQFRPQGSKLYSED</sequence>
<dbReference type="EMBL" id="AESD01000479">
    <property type="protein sequence ID" value="EHJ12073.1"/>
    <property type="molecule type" value="Genomic_DNA"/>
</dbReference>
<dbReference type="RefSeq" id="WP_007311297.1">
    <property type="nucleotide sequence ID" value="NZ_AESD01000479.1"/>
</dbReference>
<evidence type="ECO:0000313" key="1">
    <source>
        <dbReference type="EMBL" id="EHJ12073.1"/>
    </source>
</evidence>
<gene>
    <name evidence="1" type="ORF">CWATWH0003_3208</name>
</gene>
<dbReference type="AlphaFoldDB" id="G5J6W5"/>
<dbReference type="Proteomes" id="UP000003477">
    <property type="component" value="Unassembled WGS sequence"/>
</dbReference>
<name>G5J6W5_CROWT</name>
<organism evidence="1 2">
    <name type="scientific">Crocosphaera watsonii WH 0003</name>
    <dbReference type="NCBI Taxonomy" id="423471"/>
    <lineage>
        <taxon>Bacteria</taxon>
        <taxon>Bacillati</taxon>
        <taxon>Cyanobacteriota</taxon>
        <taxon>Cyanophyceae</taxon>
        <taxon>Oscillatoriophycideae</taxon>
        <taxon>Chroococcales</taxon>
        <taxon>Aphanothecaceae</taxon>
        <taxon>Crocosphaera</taxon>
    </lineage>
</organism>
<dbReference type="PATRIC" id="fig|423471.3.peg.3013"/>
<reference evidence="1 2" key="1">
    <citation type="journal article" date="2011" name="Front. Microbiol.">
        <title>Two Strains of Crocosphaera watsonii with Highly Conserved Genomes are Distinguished by Strain-Specific Features.</title>
        <authorList>
            <person name="Bench S.R."/>
            <person name="Ilikchyan I.N."/>
            <person name="Tripp H.J."/>
            <person name="Zehr J.P."/>
        </authorList>
    </citation>
    <scope>NUCLEOTIDE SEQUENCE [LARGE SCALE GENOMIC DNA]</scope>
    <source>
        <strain evidence="1 2">WH 0003</strain>
    </source>
</reference>
<evidence type="ECO:0000313" key="2">
    <source>
        <dbReference type="Proteomes" id="UP000003477"/>
    </source>
</evidence>
<protein>
    <submittedName>
        <fullName evidence="1">Uncharacterized protein</fullName>
    </submittedName>
</protein>
<comment type="caution">
    <text evidence="1">The sequence shown here is derived from an EMBL/GenBank/DDBJ whole genome shotgun (WGS) entry which is preliminary data.</text>
</comment>
<accession>G5J6W5</accession>
<dbReference type="GeneID" id="88766785"/>
<proteinExistence type="predicted"/>